<evidence type="ECO:0000313" key="2">
    <source>
        <dbReference type="EMBL" id="EPQ16692.1"/>
    </source>
</evidence>
<reference evidence="2 3" key="1">
    <citation type="journal article" date="2013" name="Nat. Commun.">
        <title>Genome analysis reveals insights into physiology and longevity of the Brandt's bat Myotis brandtii.</title>
        <authorList>
            <person name="Seim I."/>
            <person name="Fang X."/>
            <person name="Xiong Z."/>
            <person name="Lobanov A.V."/>
            <person name="Huang Z."/>
            <person name="Ma S."/>
            <person name="Feng Y."/>
            <person name="Turanov A.A."/>
            <person name="Zhu Y."/>
            <person name="Lenz T.L."/>
            <person name="Gerashchenko M.V."/>
            <person name="Fan D."/>
            <person name="Hee Yim S."/>
            <person name="Yao X."/>
            <person name="Jordan D."/>
            <person name="Xiong Y."/>
            <person name="Ma Y."/>
            <person name="Lyapunov A.N."/>
            <person name="Chen G."/>
            <person name="Kulakova O.I."/>
            <person name="Sun Y."/>
            <person name="Lee S.G."/>
            <person name="Bronson R.T."/>
            <person name="Moskalev A.A."/>
            <person name="Sunyaev S.R."/>
            <person name="Zhang G."/>
            <person name="Krogh A."/>
            <person name="Wang J."/>
            <person name="Gladyshev V.N."/>
        </authorList>
    </citation>
    <scope>NUCLEOTIDE SEQUENCE [LARGE SCALE GENOMIC DNA]</scope>
</reference>
<dbReference type="AlphaFoldDB" id="S7Q755"/>
<organism evidence="2 3">
    <name type="scientific">Myotis brandtii</name>
    <name type="common">Brandt's bat</name>
    <dbReference type="NCBI Taxonomy" id="109478"/>
    <lineage>
        <taxon>Eukaryota</taxon>
        <taxon>Metazoa</taxon>
        <taxon>Chordata</taxon>
        <taxon>Craniata</taxon>
        <taxon>Vertebrata</taxon>
        <taxon>Euteleostomi</taxon>
        <taxon>Mammalia</taxon>
        <taxon>Eutheria</taxon>
        <taxon>Laurasiatheria</taxon>
        <taxon>Chiroptera</taxon>
        <taxon>Yangochiroptera</taxon>
        <taxon>Vespertilionidae</taxon>
        <taxon>Myotis</taxon>
    </lineage>
</organism>
<dbReference type="EMBL" id="KE164285">
    <property type="protein sequence ID" value="EPQ16692.1"/>
    <property type="molecule type" value="Genomic_DNA"/>
</dbReference>
<dbReference type="Proteomes" id="UP000052978">
    <property type="component" value="Unassembled WGS sequence"/>
</dbReference>
<protein>
    <submittedName>
        <fullName evidence="2">Uncharacterized protein</fullName>
    </submittedName>
</protein>
<keyword evidence="3" id="KW-1185">Reference proteome</keyword>
<gene>
    <name evidence="2" type="ORF">D623_10009860</name>
</gene>
<evidence type="ECO:0000256" key="1">
    <source>
        <dbReference type="SAM" id="MobiDB-lite"/>
    </source>
</evidence>
<name>S7Q755_MYOBR</name>
<feature type="region of interest" description="Disordered" evidence="1">
    <location>
        <begin position="35"/>
        <end position="54"/>
    </location>
</feature>
<sequence length="88" mass="10013">MQWTSQWVRLKEVRAPPPEPGSPCPHSCRRRCDGEKGKLATRGTGRQSKMMKEESRFQNTFPMALRGDEHGFRSELVASTRMAAPTRP</sequence>
<proteinExistence type="predicted"/>
<accession>S7Q755</accession>
<evidence type="ECO:0000313" key="3">
    <source>
        <dbReference type="Proteomes" id="UP000052978"/>
    </source>
</evidence>
<feature type="region of interest" description="Disordered" evidence="1">
    <location>
        <begin position="1"/>
        <end position="29"/>
    </location>
</feature>